<dbReference type="Proteomes" id="UP001229346">
    <property type="component" value="Unassembled WGS sequence"/>
</dbReference>
<feature type="DNA-binding region" description="H-T-H motif" evidence="2">
    <location>
        <begin position="32"/>
        <end position="51"/>
    </location>
</feature>
<dbReference type="EMBL" id="JAUSSU010000003">
    <property type="protein sequence ID" value="MDQ0112174.1"/>
    <property type="molecule type" value="Genomic_DNA"/>
</dbReference>
<organism evidence="4 5">
    <name type="scientific">Paenibacillus harenae</name>
    <dbReference type="NCBI Taxonomy" id="306543"/>
    <lineage>
        <taxon>Bacteria</taxon>
        <taxon>Bacillati</taxon>
        <taxon>Bacillota</taxon>
        <taxon>Bacilli</taxon>
        <taxon>Bacillales</taxon>
        <taxon>Paenibacillaceae</taxon>
        <taxon>Paenibacillus</taxon>
    </lineage>
</organism>
<evidence type="ECO:0000256" key="1">
    <source>
        <dbReference type="ARBA" id="ARBA00023125"/>
    </source>
</evidence>
<dbReference type="PANTHER" id="PTHR43479">
    <property type="entry name" value="ACREF/ENVCD OPERON REPRESSOR-RELATED"/>
    <property type="match status" value="1"/>
</dbReference>
<gene>
    <name evidence="4" type="ORF">J2T15_001609</name>
</gene>
<keyword evidence="5" id="KW-1185">Reference proteome</keyword>
<dbReference type="PANTHER" id="PTHR43479:SF21">
    <property type="entry name" value="TRANSCRIPTIONAL REGULATOR, TETR FAMILY"/>
    <property type="match status" value="1"/>
</dbReference>
<dbReference type="Gene3D" id="1.10.357.10">
    <property type="entry name" value="Tetracycline Repressor, domain 2"/>
    <property type="match status" value="1"/>
</dbReference>
<protein>
    <submittedName>
        <fullName evidence="4">AcrR family transcriptional regulator</fullName>
    </submittedName>
</protein>
<dbReference type="SUPFAM" id="SSF46689">
    <property type="entry name" value="Homeodomain-like"/>
    <property type="match status" value="1"/>
</dbReference>
<reference evidence="4 5" key="1">
    <citation type="submission" date="2023-07" db="EMBL/GenBank/DDBJ databases">
        <title>Sorghum-associated microbial communities from plants grown in Nebraska, USA.</title>
        <authorList>
            <person name="Schachtman D."/>
        </authorList>
    </citation>
    <scope>NUCLEOTIDE SEQUENCE [LARGE SCALE GENOMIC DNA]</scope>
    <source>
        <strain evidence="4 5">CC482</strain>
    </source>
</reference>
<comment type="caution">
    <text evidence="4">The sequence shown here is derived from an EMBL/GenBank/DDBJ whole genome shotgun (WGS) entry which is preliminary data.</text>
</comment>
<dbReference type="RefSeq" id="WP_307202800.1">
    <property type="nucleotide sequence ID" value="NZ_JAUSSU010000003.1"/>
</dbReference>
<feature type="domain" description="HTH tetR-type" evidence="3">
    <location>
        <begin position="9"/>
        <end position="69"/>
    </location>
</feature>
<dbReference type="InterPro" id="IPR036271">
    <property type="entry name" value="Tet_transcr_reg_TetR-rel_C_sf"/>
</dbReference>
<accession>A0ABT9TXT5</accession>
<evidence type="ECO:0000259" key="3">
    <source>
        <dbReference type="PROSITE" id="PS50977"/>
    </source>
</evidence>
<dbReference type="PROSITE" id="PS50977">
    <property type="entry name" value="HTH_TETR_2"/>
    <property type="match status" value="1"/>
</dbReference>
<proteinExistence type="predicted"/>
<evidence type="ECO:0000256" key="2">
    <source>
        <dbReference type="PROSITE-ProRule" id="PRU00335"/>
    </source>
</evidence>
<dbReference type="InterPro" id="IPR009057">
    <property type="entry name" value="Homeodomain-like_sf"/>
</dbReference>
<dbReference type="SUPFAM" id="SSF48498">
    <property type="entry name" value="Tetracyclin repressor-like, C-terminal domain"/>
    <property type="match status" value="1"/>
</dbReference>
<dbReference type="InterPro" id="IPR050624">
    <property type="entry name" value="HTH-type_Tx_Regulator"/>
</dbReference>
<dbReference type="Pfam" id="PF00440">
    <property type="entry name" value="TetR_N"/>
    <property type="match status" value="1"/>
</dbReference>
<dbReference type="InterPro" id="IPR001647">
    <property type="entry name" value="HTH_TetR"/>
</dbReference>
<keyword evidence="1 2" id="KW-0238">DNA-binding</keyword>
<name>A0ABT9TXT5_PAEHA</name>
<evidence type="ECO:0000313" key="4">
    <source>
        <dbReference type="EMBL" id="MDQ0112174.1"/>
    </source>
</evidence>
<sequence>MNGFEKRKEAIKEKIKNTVLQMLTTREPKSLRIADIATEAEVSQVTIYNYFGNKEALLREVFIEYIEEKVNEFETFVESGPPLKEVVSYSIFLDREAFASFTPQFIQQQLAGDPELERYIERLTNERAMPLFVRFIEDAKRRGEVSDKVPTSTIVAYIQMYSVLSQQFLAMAQQSGRGEQFAEEMIHLFFYGICGLEPGDITK</sequence>
<evidence type="ECO:0000313" key="5">
    <source>
        <dbReference type="Proteomes" id="UP001229346"/>
    </source>
</evidence>